<dbReference type="CDD" id="cd00093">
    <property type="entry name" value="HTH_XRE"/>
    <property type="match status" value="1"/>
</dbReference>
<gene>
    <name evidence="2" type="ORF">IS491_26855</name>
</gene>
<dbReference type="Proteomes" id="UP000631418">
    <property type="component" value="Unassembled WGS sequence"/>
</dbReference>
<dbReference type="AlphaFoldDB" id="A0AAE2RXH3"/>
<dbReference type="EMBL" id="JADOEF010000004">
    <property type="protein sequence ID" value="MBF7812212.1"/>
    <property type="molecule type" value="Genomic_DNA"/>
</dbReference>
<comment type="caution">
    <text evidence="2">The sequence shown here is derived from an EMBL/GenBank/DDBJ whole genome shotgun (WGS) entry which is preliminary data.</text>
</comment>
<dbReference type="InterPro" id="IPR001387">
    <property type="entry name" value="Cro/C1-type_HTH"/>
</dbReference>
<proteinExistence type="predicted"/>
<dbReference type="SMART" id="SM00530">
    <property type="entry name" value="HTH_XRE"/>
    <property type="match status" value="1"/>
</dbReference>
<evidence type="ECO:0000313" key="3">
    <source>
        <dbReference type="Proteomes" id="UP000631418"/>
    </source>
</evidence>
<evidence type="ECO:0000313" key="2">
    <source>
        <dbReference type="EMBL" id="MBF7812212.1"/>
    </source>
</evidence>
<accession>A0AAE2RXH3</accession>
<dbReference type="Pfam" id="PF01381">
    <property type="entry name" value="HTH_3"/>
    <property type="match status" value="1"/>
</dbReference>
<reference evidence="2" key="1">
    <citation type="submission" date="2020-11" db="EMBL/GenBank/DDBJ databases">
        <authorList>
            <person name="Thieme N."/>
            <person name="Liebl W."/>
            <person name="Zverlov V."/>
        </authorList>
    </citation>
    <scope>NUCLEOTIDE SEQUENCE</scope>
    <source>
        <strain evidence="2">NT08</strain>
    </source>
</reference>
<sequence length="72" mass="8133">MKANLLKGKRALNGLTQKNIAEMIGVSEKTYNHKEAGKIKFKVDEIILLSSVFNLNISEINKIFFNNKLPNV</sequence>
<dbReference type="SUPFAM" id="SSF47413">
    <property type="entry name" value="lambda repressor-like DNA-binding domains"/>
    <property type="match status" value="1"/>
</dbReference>
<dbReference type="InterPro" id="IPR010982">
    <property type="entry name" value="Lambda_DNA-bd_dom_sf"/>
</dbReference>
<dbReference type="GO" id="GO:0003677">
    <property type="term" value="F:DNA binding"/>
    <property type="evidence" value="ECO:0007669"/>
    <property type="project" value="InterPro"/>
</dbReference>
<feature type="domain" description="HTH cro/C1-type" evidence="1">
    <location>
        <begin position="6"/>
        <end position="60"/>
    </location>
</feature>
<protein>
    <submittedName>
        <fullName evidence="2">Helix-turn-helix transcriptional regulator</fullName>
    </submittedName>
</protein>
<name>A0AAE2RXH3_CLOBE</name>
<organism evidence="2 3">
    <name type="scientific">Clostridium beijerinckii</name>
    <name type="common">Clostridium MP</name>
    <dbReference type="NCBI Taxonomy" id="1520"/>
    <lineage>
        <taxon>Bacteria</taxon>
        <taxon>Bacillati</taxon>
        <taxon>Bacillota</taxon>
        <taxon>Clostridia</taxon>
        <taxon>Eubacteriales</taxon>
        <taxon>Clostridiaceae</taxon>
        <taxon>Clostridium</taxon>
    </lineage>
</organism>
<dbReference type="Gene3D" id="1.10.260.40">
    <property type="entry name" value="lambda repressor-like DNA-binding domains"/>
    <property type="match status" value="1"/>
</dbReference>
<dbReference type="PROSITE" id="PS50943">
    <property type="entry name" value="HTH_CROC1"/>
    <property type="match status" value="1"/>
</dbReference>
<evidence type="ECO:0000259" key="1">
    <source>
        <dbReference type="PROSITE" id="PS50943"/>
    </source>
</evidence>